<organism evidence="9 10">
    <name type="scientific">Schleiferia thermophila</name>
    <dbReference type="NCBI Taxonomy" id="884107"/>
    <lineage>
        <taxon>Bacteria</taxon>
        <taxon>Pseudomonadati</taxon>
        <taxon>Bacteroidota</taxon>
        <taxon>Flavobacteriia</taxon>
        <taxon>Flavobacteriales</taxon>
        <taxon>Schleiferiaceae</taxon>
        <taxon>Schleiferia</taxon>
    </lineage>
</organism>
<dbReference type="PANTHER" id="PTHR30026:SF20">
    <property type="entry name" value="OUTER MEMBRANE PROTEIN TOLC"/>
    <property type="match status" value="1"/>
</dbReference>
<evidence type="ECO:0000256" key="6">
    <source>
        <dbReference type="ARBA" id="ARBA00023136"/>
    </source>
</evidence>
<dbReference type="EMBL" id="QPJS01000002">
    <property type="protein sequence ID" value="RCX03814.1"/>
    <property type="molecule type" value="Genomic_DNA"/>
</dbReference>
<evidence type="ECO:0000256" key="2">
    <source>
        <dbReference type="ARBA" id="ARBA00007613"/>
    </source>
</evidence>
<dbReference type="Proteomes" id="UP000253517">
    <property type="component" value="Unassembled WGS sequence"/>
</dbReference>
<evidence type="ECO:0000313" key="9">
    <source>
        <dbReference type="EMBL" id="RCX03814.1"/>
    </source>
</evidence>
<dbReference type="InterPro" id="IPR051906">
    <property type="entry name" value="TolC-like"/>
</dbReference>
<dbReference type="Gene3D" id="1.20.1600.10">
    <property type="entry name" value="Outer membrane efflux proteins (OEP)"/>
    <property type="match status" value="1"/>
</dbReference>
<proteinExistence type="inferred from homology"/>
<keyword evidence="4" id="KW-1134">Transmembrane beta strand</keyword>
<protein>
    <submittedName>
        <fullName evidence="9">Outer membrane protein</fullName>
    </submittedName>
</protein>
<dbReference type="GO" id="GO:0009279">
    <property type="term" value="C:cell outer membrane"/>
    <property type="evidence" value="ECO:0007669"/>
    <property type="project" value="UniProtKB-SubCell"/>
</dbReference>
<comment type="subcellular location">
    <subcellularLocation>
        <location evidence="1">Cell outer membrane</location>
    </subcellularLocation>
</comment>
<feature type="signal peptide" evidence="8">
    <location>
        <begin position="1"/>
        <end position="20"/>
    </location>
</feature>
<dbReference type="InterPro" id="IPR003423">
    <property type="entry name" value="OMP_efflux"/>
</dbReference>
<keyword evidence="8" id="KW-0732">Signal</keyword>
<evidence type="ECO:0000256" key="3">
    <source>
        <dbReference type="ARBA" id="ARBA00022448"/>
    </source>
</evidence>
<evidence type="ECO:0000256" key="7">
    <source>
        <dbReference type="ARBA" id="ARBA00023237"/>
    </source>
</evidence>
<evidence type="ECO:0000256" key="8">
    <source>
        <dbReference type="SAM" id="SignalP"/>
    </source>
</evidence>
<name>A0A369A8R7_9FLAO</name>
<evidence type="ECO:0000256" key="4">
    <source>
        <dbReference type="ARBA" id="ARBA00022452"/>
    </source>
</evidence>
<evidence type="ECO:0000313" key="10">
    <source>
        <dbReference type="Proteomes" id="UP000253517"/>
    </source>
</evidence>
<accession>A0A369A8R7</accession>
<reference evidence="9 10" key="1">
    <citation type="submission" date="2018-07" db="EMBL/GenBank/DDBJ databases">
        <title>Genomic Encyclopedia of Type Strains, Phase IV (KMG-IV): sequencing the most valuable type-strain genomes for metagenomic binning, comparative biology and taxonomic classification.</title>
        <authorList>
            <person name="Goeker M."/>
        </authorList>
    </citation>
    <scope>NUCLEOTIDE SEQUENCE [LARGE SCALE GENOMIC DNA]</scope>
    <source>
        <strain evidence="9 10">DSM 21410</strain>
    </source>
</reference>
<evidence type="ECO:0000256" key="1">
    <source>
        <dbReference type="ARBA" id="ARBA00004442"/>
    </source>
</evidence>
<feature type="chain" id="PRO_5016680193" evidence="8">
    <location>
        <begin position="21"/>
        <end position="474"/>
    </location>
</feature>
<dbReference type="GO" id="GO:0015288">
    <property type="term" value="F:porin activity"/>
    <property type="evidence" value="ECO:0007669"/>
    <property type="project" value="TreeGrafter"/>
</dbReference>
<gene>
    <name evidence="9" type="ORF">DES35_102270</name>
</gene>
<keyword evidence="5" id="KW-0812">Transmembrane</keyword>
<keyword evidence="10" id="KW-1185">Reference proteome</keyword>
<dbReference type="RefSeq" id="WP_114366146.1">
    <property type="nucleotide sequence ID" value="NZ_BHZF01000002.1"/>
</dbReference>
<comment type="caution">
    <text evidence="9">The sequence shown here is derived from an EMBL/GenBank/DDBJ whole genome shotgun (WGS) entry which is preliminary data.</text>
</comment>
<dbReference type="PANTHER" id="PTHR30026">
    <property type="entry name" value="OUTER MEMBRANE PROTEIN TOLC"/>
    <property type="match status" value="1"/>
</dbReference>
<evidence type="ECO:0000256" key="5">
    <source>
        <dbReference type="ARBA" id="ARBA00022692"/>
    </source>
</evidence>
<comment type="similarity">
    <text evidence="2">Belongs to the outer membrane factor (OMF) (TC 1.B.17) family.</text>
</comment>
<keyword evidence="3" id="KW-0813">Transport</keyword>
<dbReference type="AlphaFoldDB" id="A0A369A8R7"/>
<keyword evidence="7" id="KW-0998">Cell outer membrane</keyword>
<dbReference type="SUPFAM" id="SSF56954">
    <property type="entry name" value="Outer membrane efflux proteins (OEP)"/>
    <property type="match status" value="1"/>
</dbReference>
<dbReference type="GO" id="GO:1990281">
    <property type="term" value="C:efflux pump complex"/>
    <property type="evidence" value="ECO:0007669"/>
    <property type="project" value="TreeGrafter"/>
</dbReference>
<dbReference type="GO" id="GO:0015562">
    <property type="term" value="F:efflux transmembrane transporter activity"/>
    <property type="evidence" value="ECO:0007669"/>
    <property type="project" value="InterPro"/>
</dbReference>
<keyword evidence="6" id="KW-0472">Membrane</keyword>
<dbReference type="Pfam" id="PF02321">
    <property type="entry name" value="OEP"/>
    <property type="match status" value="2"/>
</dbReference>
<sequence>MIKFAVWTIAFFLCPHMLLAQRPLDFQACLELANSRNLNVKQAVLNKQRAESQLNVARYAFSPSLNGQFGYTFNFGLNIDPVRNVIGRETRQIGNIGLNTQWVLFDGWQNFNNLKRTELNLQAETENIESIKNDLTLNVAQAYLQVLVNEELKRVAQQQLSLTDKQVKRTEELVKSGILPDVNLQEIQAQYYREQQNLVLAENNLDIARVQLANLLMLNDFEDLQIKPLPADIPLNDYSTYSPSDIYREAAENNPTLKTAQLREAVSEYEVKQAIGTRFPLIALVAGISTNYANSVPNIKGNENVTIPIGITQDGVPVFTTISQPVIDSERPIKPFNAQVVDNINEFLGISIQIPLWSRYQISNTVNNARINLELSRLNYTQAQISFYQNIQQAHAQFLASKAGLDAATKAERAAKTAYENAEQRFNNGLLDQVQLETFKINFSNAQSQRIRAQYEYILRSKIIEFLLTNNITL</sequence>